<accession>A0A940WN19</accession>
<feature type="domain" description="HTH cro/C1-type" evidence="1">
    <location>
        <begin position="9"/>
        <end position="81"/>
    </location>
</feature>
<reference evidence="2" key="1">
    <citation type="submission" date="2021-02" db="EMBL/GenBank/DDBJ databases">
        <title>Draft genome sequence of Microbispora sp. RL4-1S isolated from rice leaves in Thailand.</title>
        <authorList>
            <person name="Muangham S."/>
            <person name="Duangmal K."/>
        </authorList>
    </citation>
    <scope>NUCLEOTIDE SEQUENCE</scope>
    <source>
        <strain evidence="2">RL4-1S</strain>
    </source>
</reference>
<evidence type="ECO:0000313" key="2">
    <source>
        <dbReference type="EMBL" id="MBP2706387.1"/>
    </source>
</evidence>
<proteinExistence type="predicted"/>
<dbReference type="AlphaFoldDB" id="A0A940WN19"/>
<dbReference type="SMART" id="SM00530">
    <property type="entry name" value="HTH_XRE"/>
    <property type="match status" value="1"/>
</dbReference>
<dbReference type="RefSeq" id="WP_210157672.1">
    <property type="nucleotide sequence ID" value="NZ_JAFCNB010000012.1"/>
</dbReference>
<comment type="caution">
    <text evidence="2">The sequence shown here is derived from an EMBL/GenBank/DDBJ whole genome shotgun (WGS) entry which is preliminary data.</text>
</comment>
<dbReference type="Gene3D" id="3.30.450.180">
    <property type="match status" value="1"/>
</dbReference>
<dbReference type="InterPro" id="IPR001387">
    <property type="entry name" value="Cro/C1-type_HTH"/>
</dbReference>
<sequence length="289" mass="32632">MDKHALAEFLRHKREQVNPSEVGLPQGPRRRTPGLRREEVAQLAYISVDHYTRLEQARGRHPSRRVLDGIARALLLSGQERARLFHLAGEREENESAGPAREVQPSTLNLLNRLTDAAAIVVDQTCRVLAWNPLAAALFEDFSALEGEERNVIRRYFLHPDPERRHYGMGSPDRFVVTAVSYLRVAATRYPHSPELAGLIGDLLAGSEEFARLWNSHEFRIERHLRQTVRHPRMGPIELDFDVLTVPDQEQQVVIFTAEPGSSAYQSLQLLKIIGPEPDLAQPSGKVAL</sequence>
<dbReference type="GO" id="GO:0003677">
    <property type="term" value="F:DNA binding"/>
    <property type="evidence" value="ECO:0007669"/>
    <property type="project" value="InterPro"/>
</dbReference>
<gene>
    <name evidence="2" type="ORF">JOL79_21490</name>
</gene>
<dbReference type="Gene3D" id="1.10.260.40">
    <property type="entry name" value="lambda repressor-like DNA-binding domains"/>
    <property type="match status" value="1"/>
</dbReference>
<name>A0A940WN19_9ACTN</name>
<dbReference type="EMBL" id="JAFCNB010000012">
    <property type="protein sequence ID" value="MBP2706387.1"/>
    <property type="molecule type" value="Genomic_DNA"/>
</dbReference>
<dbReference type="Pfam" id="PF13560">
    <property type="entry name" value="HTH_31"/>
    <property type="match status" value="1"/>
</dbReference>
<dbReference type="Proteomes" id="UP000674234">
    <property type="component" value="Unassembled WGS sequence"/>
</dbReference>
<evidence type="ECO:0000259" key="1">
    <source>
        <dbReference type="SMART" id="SM00530"/>
    </source>
</evidence>
<keyword evidence="3" id="KW-1185">Reference proteome</keyword>
<dbReference type="InterPro" id="IPR041413">
    <property type="entry name" value="MLTR_LBD"/>
</dbReference>
<dbReference type="Pfam" id="PF17765">
    <property type="entry name" value="MLTR_LBD"/>
    <property type="match status" value="1"/>
</dbReference>
<dbReference type="PANTHER" id="PTHR35010:SF2">
    <property type="entry name" value="BLL4672 PROTEIN"/>
    <property type="match status" value="1"/>
</dbReference>
<evidence type="ECO:0000313" key="3">
    <source>
        <dbReference type="Proteomes" id="UP000674234"/>
    </source>
</evidence>
<dbReference type="InterPro" id="IPR010982">
    <property type="entry name" value="Lambda_DNA-bd_dom_sf"/>
</dbReference>
<dbReference type="PANTHER" id="PTHR35010">
    <property type="entry name" value="BLL4672 PROTEIN-RELATED"/>
    <property type="match status" value="1"/>
</dbReference>
<organism evidence="2 3">
    <name type="scientific">Microbispora oryzae</name>
    <dbReference type="NCBI Taxonomy" id="2806554"/>
    <lineage>
        <taxon>Bacteria</taxon>
        <taxon>Bacillati</taxon>
        <taxon>Actinomycetota</taxon>
        <taxon>Actinomycetes</taxon>
        <taxon>Streptosporangiales</taxon>
        <taxon>Streptosporangiaceae</taxon>
        <taxon>Microbispora</taxon>
    </lineage>
</organism>
<protein>
    <submittedName>
        <fullName evidence="2">Helix-turn-helix domain-containing protein</fullName>
    </submittedName>
</protein>
<dbReference type="CDD" id="cd00093">
    <property type="entry name" value="HTH_XRE"/>
    <property type="match status" value="1"/>
</dbReference>